<gene>
    <name evidence="1" type="ORF">S01H4_44629</name>
</gene>
<proteinExistence type="predicted"/>
<sequence>DSTAAPDAWKSALPGAAGWSGSFEMHFVAGNAEQALVFANLITATPGTVMAASEFELDVAANKFTGDFYVISIAINASMSDVVSATVNFQGNGALTLAP</sequence>
<organism evidence="1">
    <name type="scientific">marine sediment metagenome</name>
    <dbReference type="NCBI Taxonomy" id="412755"/>
    <lineage>
        <taxon>unclassified sequences</taxon>
        <taxon>metagenomes</taxon>
        <taxon>ecological metagenomes</taxon>
    </lineage>
</organism>
<accession>X1C8D0</accession>
<dbReference type="EMBL" id="BART01024767">
    <property type="protein sequence ID" value="GAG92663.1"/>
    <property type="molecule type" value="Genomic_DNA"/>
</dbReference>
<comment type="caution">
    <text evidence="1">The sequence shown here is derived from an EMBL/GenBank/DDBJ whole genome shotgun (WGS) entry which is preliminary data.</text>
</comment>
<dbReference type="AlphaFoldDB" id="X1C8D0"/>
<feature type="non-terminal residue" evidence="1">
    <location>
        <position position="1"/>
    </location>
</feature>
<reference evidence="1" key="1">
    <citation type="journal article" date="2014" name="Front. Microbiol.">
        <title>High frequency of phylogenetically diverse reductive dehalogenase-homologous genes in deep subseafloor sedimentary metagenomes.</title>
        <authorList>
            <person name="Kawai M."/>
            <person name="Futagami T."/>
            <person name="Toyoda A."/>
            <person name="Takaki Y."/>
            <person name="Nishi S."/>
            <person name="Hori S."/>
            <person name="Arai W."/>
            <person name="Tsubouchi T."/>
            <person name="Morono Y."/>
            <person name="Uchiyama I."/>
            <person name="Ito T."/>
            <person name="Fujiyama A."/>
            <person name="Inagaki F."/>
            <person name="Takami H."/>
        </authorList>
    </citation>
    <scope>NUCLEOTIDE SEQUENCE</scope>
    <source>
        <strain evidence="1">Expedition CK06-06</strain>
    </source>
</reference>
<name>X1C8D0_9ZZZZ</name>
<protein>
    <submittedName>
        <fullName evidence="1">Uncharacterized protein</fullName>
    </submittedName>
</protein>
<evidence type="ECO:0000313" key="1">
    <source>
        <dbReference type="EMBL" id="GAG92663.1"/>
    </source>
</evidence>